<gene>
    <name evidence="2" type="ORF">B1A_21984</name>
</gene>
<accession>T0XZ13</accession>
<reference evidence="2" key="1">
    <citation type="submission" date="2013-08" db="EMBL/GenBank/DDBJ databases">
        <authorList>
            <person name="Mendez C."/>
            <person name="Richter M."/>
            <person name="Ferrer M."/>
            <person name="Sanchez J."/>
        </authorList>
    </citation>
    <scope>NUCLEOTIDE SEQUENCE</scope>
</reference>
<sequence>MSASAGGKPRRKKEETDEERRMRLLKEEAARELGLWDKVVAGGWGGLTAAESGRIGGVVARNARGLKDG</sequence>
<dbReference type="AlphaFoldDB" id="T0XZ13"/>
<dbReference type="Pfam" id="PF00269">
    <property type="entry name" value="SASP"/>
    <property type="match status" value="1"/>
</dbReference>
<proteinExistence type="predicted"/>
<protein>
    <submittedName>
        <fullName evidence="2">Small acid-soluble spore protein</fullName>
    </submittedName>
</protein>
<dbReference type="EMBL" id="AUZX01016252">
    <property type="protein sequence ID" value="EQD26133.1"/>
    <property type="molecule type" value="Genomic_DNA"/>
</dbReference>
<dbReference type="GO" id="GO:0006265">
    <property type="term" value="P:DNA topological change"/>
    <property type="evidence" value="ECO:0007669"/>
    <property type="project" value="InterPro"/>
</dbReference>
<organism evidence="2">
    <name type="scientific">mine drainage metagenome</name>
    <dbReference type="NCBI Taxonomy" id="410659"/>
    <lineage>
        <taxon>unclassified sequences</taxon>
        <taxon>metagenomes</taxon>
        <taxon>ecological metagenomes</taxon>
    </lineage>
</organism>
<dbReference type="InterPro" id="IPR001448">
    <property type="entry name" value="SASP_alpha/beta-type"/>
</dbReference>
<reference evidence="2" key="2">
    <citation type="journal article" date="2014" name="ISME J.">
        <title>Microbial stratification in low pH oxic and suboxic macroscopic growths along an acid mine drainage.</title>
        <authorList>
            <person name="Mendez-Garcia C."/>
            <person name="Mesa V."/>
            <person name="Sprenger R.R."/>
            <person name="Richter M."/>
            <person name="Diez M.S."/>
            <person name="Solano J."/>
            <person name="Bargiela R."/>
            <person name="Golyshina O.V."/>
            <person name="Manteca A."/>
            <person name="Ramos J.L."/>
            <person name="Gallego J.R."/>
            <person name="Llorente I."/>
            <person name="Martins Dos Santos V.A."/>
            <person name="Jensen O.N."/>
            <person name="Pelaez A.I."/>
            <person name="Sanchez J."/>
            <person name="Ferrer M."/>
        </authorList>
    </citation>
    <scope>NUCLEOTIDE SEQUENCE</scope>
</reference>
<comment type="caution">
    <text evidence="2">The sequence shown here is derived from an EMBL/GenBank/DDBJ whole genome shotgun (WGS) entry which is preliminary data.</text>
</comment>
<name>T0XZ13_9ZZZZ</name>
<evidence type="ECO:0000256" key="1">
    <source>
        <dbReference type="SAM" id="MobiDB-lite"/>
    </source>
</evidence>
<dbReference type="GO" id="GO:0003690">
    <property type="term" value="F:double-stranded DNA binding"/>
    <property type="evidence" value="ECO:0007669"/>
    <property type="project" value="InterPro"/>
</dbReference>
<feature type="region of interest" description="Disordered" evidence="1">
    <location>
        <begin position="1"/>
        <end position="20"/>
    </location>
</feature>
<evidence type="ECO:0000313" key="2">
    <source>
        <dbReference type="EMBL" id="EQD26133.1"/>
    </source>
</evidence>